<dbReference type="EMBL" id="AM920689">
    <property type="protein sequence ID" value="CAP49533.1"/>
    <property type="molecule type" value="Genomic_DNA"/>
</dbReference>
<gene>
    <name evidence="2" type="ORF">XCCB100_0202</name>
</gene>
<feature type="compositionally biased region" description="Basic and acidic residues" evidence="1">
    <location>
        <begin position="70"/>
        <end position="79"/>
    </location>
</feature>
<feature type="region of interest" description="Disordered" evidence="1">
    <location>
        <begin position="62"/>
        <end position="81"/>
    </location>
</feature>
<dbReference type="HOGENOM" id="CLU_1980729_0_0_6"/>
<dbReference type="Proteomes" id="UP000001188">
    <property type="component" value="Chromosome"/>
</dbReference>
<feature type="compositionally biased region" description="Basic residues" evidence="1">
    <location>
        <begin position="1"/>
        <end position="20"/>
    </location>
</feature>
<sequence>MAKHPGKACHAKHRAAHHPYRNLSQQYRECPLAQARSHRILRCAEPRNSTLNYVQQLLLDRRKRRSASLRRRDASRLDDSSSLVGARLRARAFPAMVPRCNRAATAIVLVGSSSIGGPVADAANGR</sequence>
<proteinExistence type="predicted"/>
<reference evidence="2 3" key="1">
    <citation type="journal article" date="2008" name="J. Biotechnol.">
        <title>The genome of Xanthomonas campestris pv. campestris B100 and its use for the reconstruction of metabolic pathways involved in xanthan biosynthesis.</title>
        <authorList>
            <person name="Vorholter F.J."/>
            <person name="Schneiker S."/>
            <person name="Goesmann A."/>
            <person name="Krause L."/>
            <person name="Bekel T."/>
            <person name="Kaiser O."/>
            <person name="Linke B."/>
            <person name="Patschkowski T."/>
            <person name="Ruckert C."/>
            <person name="Schmid J."/>
            <person name="Sidhu V.K."/>
            <person name="Sieber V."/>
            <person name="Tauch A."/>
            <person name="Watt S.A."/>
            <person name="Weisshaar B."/>
            <person name="Becker A."/>
            <person name="Niehaus K."/>
            <person name="Puhler A."/>
        </authorList>
    </citation>
    <scope>NUCLEOTIDE SEQUENCE [LARGE SCALE GENOMIC DNA]</scope>
    <source>
        <strain evidence="2 3">B100</strain>
    </source>
</reference>
<evidence type="ECO:0000313" key="2">
    <source>
        <dbReference type="EMBL" id="CAP49533.1"/>
    </source>
</evidence>
<organism evidence="2 3">
    <name type="scientific">Xanthomonas campestris pv. campestris (strain B100)</name>
    <dbReference type="NCBI Taxonomy" id="509169"/>
    <lineage>
        <taxon>Bacteria</taxon>
        <taxon>Pseudomonadati</taxon>
        <taxon>Pseudomonadota</taxon>
        <taxon>Gammaproteobacteria</taxon>
        <taxon>Lysobacterales</taxon>
        <taxon>Lysobacteraceae</taxon>
        <taxon>Xanthomonas</taxon>
    </lineage>
</organism>
<dbReference type="KEGG" id="xca:xcc-b100_0202"/>
<feature type="region of interest" description="Disordered" evidence="1">
    <location>
        <begin position="1"/>
        <end position="22"/>
    </location>
</feature>
<accession>B0RLU6</accession>
<protein>
    <submittedName>
        <fullName evidence="2">Uncharacterized protein</fullName>
    </submittedName>
</protein>
<dbReference type="AlphaFoldDB" id="B0RLU6"/>
<evidence type="ECO:0000256" key="1">
    <source>
        <dbReference type="SAM" id="MobiDB-lite"/>
    </source>
</evidence>
<evidence type="ECO:0000313" key="3">
    <source>
        <dbReference type="Proteomes" id="UP000001188"/>
    </source>
</evidence>
<name>B0RLU6_XANCB</name>